<dbReference type="VEuPathDB" id="GiardiaDB:GL50803_0021505"/>
<dbReference type="Pfam" id="PF05879">
    <property type="entry name" value="RHD3_GTPase"/>
    <property type="match status" value="1"/>
</dbReference>
<evidence type="ECO:0000313" key="11">
    <source>
        <dbReference type="Proteomes" id="UP000018040"/>
    </source>
</evidence>
<feature type="binding site" evidence="6">
    <location>
        <position position="56"/>
    </location>
    <ligand>
        <name>ATP</name>
        <dbReference type="ChEBI" id="CHEBI:30616"/>
    </ligand>
</feature>
<evidence type="ECO:0000259" key="9">
    <source>
        <dbReference type="PROSITE" id="PS51715"/>
    </source>
</evidence>
<dbReference type="PROSITE" id="PS50011">
    <property type="entry name" value="PROTEIN_KINASE_DOM"/>
    <property type="match status" value="1"/>
</dbReference>
<dbReference type="VEuPathDB" id="GiardiaDB:GL50581_2942"/>
<feature type="repeat" description="ANK" evidence="4">
    <location>
        <begin position="1776"/>
        <end position="1803"/>
    </location>
</feature>
<comment type="caution">
    <text evidence="10">The sequence shown here is derived from an EMBL/GenBank/DDBJ whole genome shotgun (WGS) entry which is preliminary data.</text>
</comment>
<dbReference type="PANTHER" id="PTHR24120">
    <property type="entry name" value="GH07239P"/>
    <property type="match status" value="1"/>
</dbReference>
<comment type="similarity">
    <text evidence="5">Belongs to the TRAFAC class dynamin-like GTPase superfamily. GB1/RHD3 GTPase family.</text>
</comment>
<dbReference type="Gene3D" id="1.25.40.20">
    <property type="entry name" value="Ankyrin repeat-containing domain"/>
    <property type="match status" value="9"/>
</dbReference>
<dbReference type="VEuPathDB" id="GiardiaDB:GL50581_3647"/>
<dbReference type="CDD" id="cd06503">
    <property type="entry name" value="ATP-synt_Fo_b"/>
    <property type="match status" value="1"/>
</dbReference>
<keyword evidence="1 6" id="KW-0547">Nucleotide-binding</keyword>
<dbReference type="PANTHER" id="PTHR24120:SF4">
    <property type="entry name" value="GH07239P"/>
    <property type="match status" value="1"/>
</dbReference>
<dbReference type="GO" id="GO:0004672">
    <property type="term" value="F:protein kinase activity"/>
    <property type="evidence" value="ECO:0007669"/>
    <property type="project" value="InterPro"/>
</dbReference>
<keyword evidence="3" id="KW-0342">GTP-binding</keyword>
<dbReference type="CDD" id="cd14014">
    <property type="entry name" value="STKc_PknB_like"/>
    <property type="match status" value="1"/>
</dbReference>
<dbReference type="InterPro" id="IPR027417">
    <property type="entry name" value="P-loop_NTPase"/>
</dbReference>
<dbReference type="Pfam" id="PF12796">
    <property type="entry name" value="Ank_2"/>
    <property type="match status" value="8"/>
</dbReference>
<dbReference type="SMART" id="SM00220">
    <property type="entry name" value="S_TKc"/>
    <property type="match status" value="1"/>
</dbReference>
<reference evidence="10 11" key="2">
    <citation type="journal article" date="2013" name="Genome Biol. Evol.">
        <title>Genome sequencing of Giardia lamblia genotypes A2 and B isolates (DH and GS) and comparative analysis with the genomes of genotypes A1 and E (WB and Pig).</title>
        <authorList>
            <person name="Adam R.D."/>
            <person name="Dahlstrom E.W."/>
            <person name="Martens C.A."/>
            <person name="Bruno D.P."/>
            <person name="Barbian K.D."/>
            <person name="Ricklefs S.M."/>
            <person name="Hernandez M.M."/>
            <person name="Narla N.P."/>
            <person name="Patel R.B."/>
            <person name="Porcella S.F."/>
            <person name="Nash T.E."/>
        </authorList>
    </citation>
    <scope>NUCLEOTIDE SEQUENCE [LARGE SCALE GENOMIC DNA]</scope>
    <source>
        <strain evidence="10 11">GS</strain>
    </source>
</reference>
<keyword evidence="4" id="KW-0040">ANK repeat</keyword>
<dbReference type="Gene3D" id="3.40.50.300">
    <property type="entry name" value="P-loop containing nucleotide triphosphate hydrolases"/>
    <property type="match status" value="1"/>
</dbReference>
<dbReference type="SMART" id="SM00248">
    <property type="entry name" value="ANK"/>
    <property type="match status" value="22"/>
</dbReference>
<feature type="repeat" description="ANK" evidence="4">
    <location>
        <begin position="1923"/>
        <end position="1955"/>
    </location>
</feature>
<evidence type="ECO:0000256" key="6">
    <source>
        <dbReference type="PROSITE-ProRule" id="PRU10141"/>
    </source>
</evidence>
<dbReference type="SUPFAM" id="SSF56112">
    <property type="entry name" value="Protein kinase-like (PK-like)"/>
    <property type="match status" value="1"/>
</dbReference>
<dbReference type="Pfam" id="PF00069">
    <property type="entry name" value="Pkinase"/>
    <property type="match status" value="1"/>
</dbReference>
<dbReference type="VEuPathDB" id="GiardiaDB:GL50803_0030354"/>
<dbReference type="PROSITE" id="PS00107">
    <property type="entry name" value="PROTEIN_KINASE_ATP"/>
    <property type="match status" value="1"/>
</dbReference>
<dbReference type="Gene3D" id="1.10.510.10">
    <property type="entry name" value="Transferase(Phosphotransferase) domain 1"/>
    <property type="match status" value="1"/>
</dbReference>
<dbReference type="InterPro" id="IPR002110">
    <property type="entry name" value="Ankyrin_rpt"/>
</dbReference>
<evidence type="ECO:0000256" key="3">
    <source>
        <dbReference type="ARBA" id="ARBA00023134"/>
    </source>
</evidence>
<dbReference type="InterPro" id="IPR011009">
    <property type="entry name" value="Kinase-like_dom_sf"/>
</dbReference>
<feature type="repeat" description="ANK" evidence="4">
    <location>
        <begin position="1530"/>
        <end position="1562"/>
    </location>
</feature>
<name>V6TVS4_GIAIN</name>
<dbReference type="InterPro" id="IPR036770">
    <property type="entry name" value="Ankyrin_rpt-contain_sf"/>
</dbReference>
<feature type="repeat" description="ANK" evidence="4">
    <location>
        <begin position="1678"/>
        <end position="1698"/>
    </location>
</feature>
<feature type="domain" description="Protein kinase" evidence="8">
    <location>
        <begin position="30"/>
        <end position="294"/>
    </location>
</feature>
<dbReference type="VEuPathDB" id="GiardiaDB:DHA2_151880"/>
<dbReference type="VEuPathDB" id="GiardiaDB:QR46_2452"/>
<dbReference type="OrthoDB" id="20872at2759"/>
<dbReference type="SUPFAM" id="SSF48403">
    <property type="entry name" value="Ankyrin repeat"/>
    <property type="match status" value="3"/>
</dbReference>
<feature type="repeat" description="ANK" evidence="4">
    <location>
        <begin position="1379"/>
        <end position="1411"/>
    </location>
</feature>
<evidence type="ECO:0000256" key="7">
    <source>
        <dbReference type="SAM" id="Coils"/>
    </source>
</evidence>
<feature type="coiled-coil region" evidence="7">
    <location>
        <begin position="1069"/>
        <end position="1202"/>
    </location>
</feature>
<dbReference type="GO" id="GO:0005524">
    <property type="term" value="F:ATP binding"/>
    <property type="evidence" value="ECO:0007669"/>
    <property type="project" value="UniProtKB-UniRule"/>
</dbReference>
<dbReference type="EMBL" id="AHHH01000147">
    <property type="protein sequence ID" value="ESU41115.1"/>
    <property type="molecule type" value="Genomic_DNA"/>
</dbReference>
<dbReference type="PROSITE" id="PS50297">
    <property type="entry name" value="ANK_REP_REGION"/>
    <property type="match status" value="6"/>
</dbReference>
<dbReference type="VEuPathDB" id="GiardiaDB:GL50803_003290"/>
<dbReference type="PROSITE" id="PS51715">
    <property type="entry name" value="G_GB1_RHD3"/>
    <property type="match status" value="1"/>
</dbReference>
<evidence type="ECO:0000313" key="10">
    <source>
        <dbReference type="EMBL" id="ESU41115.1"/>
    </source>
</evidence>
<feature type="repeat" description="ANK" evidence="4">
    <location>
        <begin position="1954"/>
        <end position="1986"/>
    </location>
</feature>
<feature type="repeat" description="ANK" evidence="4">
    <location>
        <begin position="1985"/>
        <end position="2017"/>
    </location>
</feature>
<dbReference type="VEuPathDB" id="GiardiaDB:GL50803_0032509"/>
<dbReference type="VEuPathDB" id="GiardiaDB:QR46_4885"/>
<dbReference type="GO" id="GO:0005525">
    <property type="term" value="F:GTP binding"/>
    <property type="evidence" value="ECO:0007669"/>
    <property type="project" value="UniProtKB-KW"/>
</dbReference>
<evidence type="ECO:0000256" key="2">
    <source>
        <dbReference type="ARBA" id="ARBA00022840"/>
    </source>
</evidence>
<dbReference type="VEuPathDB" id="GiardiaDB:DHA2_151799"/>
<sequence length="2045" mass="226233">MANRNLVLTIEGGESGTSGVPTLSLDELNKCKGQSLGGGEFGDVYAINGFPDLAVKEIWLSNQPDKLKEVTKFELETMGRFSHPGVLKYHQVIEDGNFFYVVMDRYHGDLQHFITDHRKASEPIPRELMLSIVRQLVNALAYVHAPYKVNEKGDVLPGIVHRDLKPANILMNRDGERVVIADFGLCKDVLRNGRTFAGSPAYMAPEVFIHRKTSRASDIWAFGVIIYELATLELPSFSRNWKSEDAERFFADRWRPDLSNVKNDFIRMILEKIFVLDPEERPTAGDLANLFQTLSTPASKVENRHKNIEQRIHHSAPMATTPSPTSFALTECPEAPSVPAVVHGGDNRAVEKDKMNRDADSIHQGTEAPLVTGDGAYSTEYTALCIGYPAADSLRHACIAVFGPQSSGKSTLLNDLFGTGFKMLNEDDGQQQTTKGITAGVIPSTEFSPPILLLDCEGSESGERAVVADQNIERRIGAFASVTADILIVNILQTDVGRAEGSCSNLLQSIFRVYFQLRNSQDGSYHKLKLFIAVRRCNGKGEGKMKASLLSKVRKIYEESVLLGFRERFGNFIDLDFWFIRDKFYRDANGSQYESDLYKKQIEDIRTRLSRLAAEAVRQPASSGRLPLTLAESPDPYRTIWGRICSNEDLDIPSMQEALSIKRCTEIAARCTEQFDTELTNLDFLVPASPQEILAAKLEPMRFVQSCADVASDAALSFDKQTEGYLNGPRAQQREILHRHIKSHLEDKAAQVAKSTRDAAVGIMSSVSQEIEQLVADWNGESPLVPSNGTAVTLAGAVEELDAVYASHRDGPLLRVPGLFHDPGFFHNRFVEEMDLLQQPSGEGVYGSLSALHASLLSWCVKLSAPLGVLYGIGETVAEARNTLGSLLIETRQAMQEAVECAGLAHLQCTGARVRSALSDTSADPQGVLVALYNDLINESQARVRRAAEALGWRGFPVDGALPKIRETLLSLVQQEVEQFLRRDAIEVLVRAMDAAFVHDGAELRNYESEDSAAARYNEVKKELEAYVRSLRTVRLEGGEVSVPGEQIDEVLRRADDEWGKMCSFVMERLRARQENQKLREMHDQANTELNRQREQIKVLEESARQREAEMDQQLAEVRAEAEKQKEMHEQANEEIKQARADTARANAELDKQREQIKTLEESIRQQEAEMDQQRKEAAQQVKKLDDDLKAANERADKQAGQLTQALMMGTVDANGVTLLMRAAMRNDVEAVQALVSVQKKWKDNDGKTALMHAAESGSTDVLRILLEHEKGIRDNQKHNALYYALKDGYMEAAEIIIPYEDPTDENGVTALMRAADRNDPEIVKALMSLQKGKKITRDIWISGWRIFEGTALMRAAACGHVEVVKLLVEHEGETQDKNGMTALMGAAHNGHVECVKLLLEKEGGMKNKSSQTALTYAVEKAHPKCVKLLLEREAGMKGNDDMTALMTAATHGHVECIKLLLHRELGMQNNQGQTALILAAERRQNEAVQLLMKHESSVSGWTSLIYAAYLGDVDAVRDNLHEKGCKDITGMTALMWAARQGHKEVVEVLLEHEKGIGDNQNHSALYHVLKGGYLKAVDFLIDNDDPTDENGTTALMRAAARGDAEMVKLLAPLQKGAKDKDGNTALVHALKNRHENVAMLLYRYEALSWTPLMRAAAAGDIETAKQHLSDRDKKNSDGETALMIAAKAGQENIVELLDPTDYRGVTALMRAAEKGNVETVKALVPLQKKRRTKGCININKVGLCKGTALMIAAVYGHAEVVKLLVEHEGGMQGADGRTALKWAAQNGEVDCARLLMSHEKDVTGWTMLMCAAALGDTDMISQHLDEKGQKDKEGQTALIIAAQNGREEAVKLLMAHEGEASGWTRLIYGAYLGNVNTVIDNLYGRGRKDITGMTALMWAALIGHKDCAKLLIDYEGGMQDADGWTALMYAARENRINCVKLLLEKEGGLRTSDEWTALMIATRNGHAECVELLLEREVGMQNKNGETALMKAAYCGHVECAKLLVEKEREVKNASGKTAFEVANDVGHDAIISIFNTHTIHTVL</sequence>
<evidence type="ECO:0000256" key="4">
    <source>
        <dbReference type="PROSITE-ProRule" id="PRU00023"/>
    </source>
</evidence>
<dbReference type="SUPFAM" id="SSF52540">
    <property type="entry name" value="P-loop containing nucleoside triphosphate hydrolases"/>
    <property type="match status" value="1"/>
</dbReference>
<evidence type="ECO:0000256" key="1">
    <source>
        <dbReference type="ARBA" id="ARBA00022741"/>
    </source>
</evidence>
<dbReference type="VEuPathDB" id="GiardiaDB:DHA2_151897"/>
<gene>
    <name evidence="10" type="ORF">GSB_151766</name>
</gene>
<dbReference type="InterPro" id="IPR000719">
    <property type="entry name" value="Prot_kinase_dom"/>
</dbReference>
<dbReference type="VEuPathDB" id="GiardiaDB:GL50581_3208"/>
<accession>V6TVS4</accession>
<evidence type="ECO:0000256" key="5">
    <source>
        <dbReference type="PROSITE-ProRule" id="PRU01052"/>
    </source>
</evidence>
<dbReference type="InterPro" id="IPR008271">
    <property type="entry name" value="Ser/Thr_kinase_AS"/>
</dbReference>
<keyword evidence="2 6" id="KW-0067">ATP-binding</keyword>
<organism evidence="10 11">
    <name type="scientific">Giardia intestinalis</name>
    <name type="common">Giardia lamblia</name>
    <dbReference type="NCBI Taxonomy" id="5741"/>
    <lineage>
        <taxon>Eukaryota</taxon>
        <taxon>Metamonada</taxon>
        <taxon>Diplomonadida</taxon>
        <taxon>Hexamitidae</taxon>
        <taxon>Giardiinae</taxon>
        <taxon>Giardia</taxon>
    </lineage>
</organism>
<keyword evidence="7" id="KW-0175">Coiled coil</keyword>
<evidence type="ECO:0000259" key="8">
    <source>
        <dbReference type="PROSITE" id="PS50011"/>
    </source>
</evidence>
<protein>
    <submittedName>
        <fullName evidence="10">Ankyrin repeat protein</fullName>
    </submittedName>
</protein>
<dbReference type="InterPro" id="IPR017441">
    <property type="entry name" value="Protein_kinase_ATP_BS"/>
</dbReference>
<dbReference type="PROSITE" id="PS00108">
    <property type="entry name" value="PROTEIN_KINASE_ST"/>
    <property type="match status" value="1"/>
</dbReference>
<dbReference type="VEuPathDB" id="GiardiaDB:QR46_4916"/>
<feature type="domain" description="GB1/RHD3-type G" evidence="9">
    <location>
        <begin position="393"/>
        <end position="634"/>
    </location>
</feature>
<dbReference type="Gene3D" id="3.30.200.20">
    <property type="entry name" value="Phosphorylase Kinase, domain 1"/>
    <property type="match status" value="1"/>
</dbReference>
<dbReference type="Pfam" id="PF00023">
    <property type="entry name" value="Ank"/>
    <property type="match status" value="2"/>
</dbReference>
<dbReference type="InterPro" id="IPR030386">
    <property type="entry name" value="G_GB1_RHD3_dom"/>
</dbReference>
<feature type="repeat" description="ANK" evidence="4">
    <location>
        <begin position="1246"/>
        <end position="1278"/>
    </location>
</feature>
<dbReference type="VEuPathDB" id="GiardiaDB:QR46_3757"/>
<reference evidence="11" key="1">
    <citation type="submission" date="2012-02" db="EMBL/GenBank/DDBJ databases">
        <title>Genome sequencing of Giardia lamblia Genotypes A2 and B isolates (DH and GS) and comparative analysis with the genomes of Genotypes A1 and E (WB and Pig).</title>
        <authorList>
            <person name="Adam R."/>
            <person name="Dahlstrom E."/>
            <person name="Martens C."/>
            <person name="Bruno D."/>
            <person name="Barbian K."/>
            <person name="Porcella S.F."/>
            <person name="Nash T."/>
        </authorList>
    </citation>
    <scope>NUCLEOTIDE SEQUENCE</scope>
    <source>
        <strain evidence="11">GS</strain>
    </source>
</reference>
<proteinExistence type="inferred from homology"/>
<dbReference type="Proteomes" id="UP000018040">
    <property type="component" value="Unassembled WGS sequence"/>
</dbReference>
<dbReference type="PROSITE" id="PS50088">
    <property type="entry name" value="ANK_REPEAT"/>
    <property type="match status" value="8"/>
</dbReference>
<dbReference type="VEuPathDB" id="GiardiaDB:GL50581_3224"/>